<reference evidence="1 2" key="1">
    <citation type="submission" date="2017-06" db="EMBL/GenBank/DDBJ databases">
        <title>Genome sequencing and assembly of Stenotrophomonas maltophilia DF07.</title>
        <authorList>
            <person name="Iyer R."/>
        </authorList>
    </citation>
    <scope>NUCLEOTIDE SEQUENCE [LARGE SCALE GENOMIC DNA]</scope>
    <source>
        <strain evidence="1 2">DF07</strain>
    </source>
</reference>
<dbReference type="Proteomes" id="UP000216433">
    <property type="component" value="Unassembled WGS sequence"/>
</dbReference>
<dbReference type="EMBL" id="NJGC01000040">
    <property type="protein sequence ID" value="PAM67053.1"/>
    <property type="molecule type" value="Genomic_DNA"/>
</dbReference>
<dbReference type="AlphaFoldDB" id="A0A270N4I4"/>
<evidence type="ECO:0000313" key="1">
    <source>
        <dbReference type="EMBL" id="PAM67053.1"/>
    </source>
</evidence>
<gene>
    <name evidence="1" type="ORF">CEK00_20445</name>
</gene>
<evidence type="ECO:0000313" key="2">
    <source>
        <dbReference type="Proteomes" id="UP000216433"/>
    </source>
</evidence>
<protein>
    <submittedName>
        <fullName evidence="1">Uncharacterized protein</fullName>
    </submittedName>
</protein>
<name>A0A270N4I4_STEMA</name>
<comment type="caution">
    <text evidence="1">The sequence shown here is derived from an EMBL/GenBank/DDBJ whole genome shotgun (WGS) entry which is preliminary data.</text>
</comment>
<organism evidence="1 2">
    <name type="scientific">Stenotrophomonas maltophilia</name>
    <name type="common">Pseudomonas maltophilia</name>
    <name type="synonym">Xanthomonas maltophilia</name>
    <dbReference type="NCBI Taxonomy" id="40324"/>
    <lineage>
        <taxon>Bacteria</taxon>
        <taxon>Pseudomonadati</taxon>
        <taxon>Pseudomonadota</taxon>
        <taxon>Gammaproteobacteria</taxon>
        <taxon>Lysobacterales</taxon>
        <taxon>Lysobacteraceae</taxon>
        <taxon>Stenotrophomonas</taxon>
        <taxon>Stenotrophomonas maltophilia group</taxon>
    </lineage>
</organism>
<sequence length="136" mass="15538">MVVPERQMFDTYLSDPQVYDRLEQHIHDHFMTGINAASLRIEDFRSPHYNTFFVDGTKDRGANPIFSAKHLPSGNIIRVVIFDSPPEYSEVRKRVGDNEEKDELCLFITLLGVQRAMSATVAWAQQQASVIPATRQ</sequence>
<accession>A0A270N4I4</accession>
<proteinExistence type="predicted"/>